<dbReference type="EMBL" id="VOIH02000008">
    <property type="protein sequence ID" value="KAF3440967.1"/>
    <property type="molecule type" value="Genomic_DNA"/>
</dbReference>
<gene>
    <name evidence="1" type="ORF">FNV43_RR19253</name>
</gene>
<keyword evidence="2" id="KW-1185">Reference proteome</keyword>
<proteinExistence type="predicted"/>
<protein>
    <submittedName>
        <fullName evidence="1">Uncharacterized protein</fullName>
    </submittedName>
</protein>
<dbReference type="Proteomes" id="UP000796880">
    <property type="component" value="Unassembled WGS sequence"/>
</dbReference>
<comment type="caution">
    <text evidence="1">The sequence shown here is derived from an EMBL/GenBank/DDBJ whole genome shotgun (WGS) entry which is preliminary data.</text>
</comment>
<organism evidence="1 2">
    <name type="scientific">Rhamnella rubrinervis</name>
    <dbReference type="NCBI Taxonomy" id="2594499"/>
    <lineage>
        <taxon>Eukaryota</taxon>
        <taxon>Viridiplantae</taxon>
        <taxon>Streptophyta</taxon>
        <taxon>Embryophyta</taxon>
        <taxon>Tracheophyta</taxon>
        <taxon>Spermatophyta</taxon>
        <taxon>Magnoliopsida</taxon>
        <taxon>eudicotyledons</taxon>
        <taxon>Gunneridae</taxon>
        <taxon>Pentapetalae</taxon>
        <taxon>rosids</taxon>
        <taxon>fabids</taxon>
        <taxon>Rosales</taxon>
        <taxon>Rhamnaceae</taxon>
        <taxon>rhamnoid group</taxon>
        <taxon>Rhamneae</taxon>
        <taxon>Rhamnella</taxon>
    </lineage>
</organism>
<dbReference type="AlphaFoldDB" id="A0A8K0GTP4"/>
<name>A0A8K0GTP4_9ROSA</name>
<sequence length="179" mass="20068">MLPVGWISDNEFPFVIVFEEDDVRRAPIRSELFFRGIPPLWPISGCSTNSRIARLNNSSISFECFRHSSVRVSSAVENTPFRIILLLDPNLEARPGPRELLHVLTKWGYGQSNFANGLHPPSRSFSPWLALSTSVYSWLNLFLPKPSLCPLGYSVNLLSRALAVESARYSSPPTIIVLP</sequence>
<evidence type="ECO:0000313" key="2">
    <source>
        <dbReference type="Proteomes" id="UP000796880"/>
    </source>
</evidence>
<reference evidence="1" key="1">
    <citation type="submission" date="2020-03" db="EMBL/GenBank/DDBJ databases">
        <title>A high-quality chromosome-level genome assembly of a woody plant with both climbing and erect habits, Rhamnella rubrinervis.</title>
        <authorList>
            <person name="Lu Z."/>
            <person name="Yang Y."/>
            <person name="Zhu X."/>
            <person name="Sun Y."/>
        </authorList>
    </citation>
    <scope>NUCLEOTIDE SEQUENCE</scope>
    <source>
        <strain evidence="1">BYM</strain>
        <tissue evidence="1">Leaf</tissue>
    </source>
</reference>
<accession>A0A8K0GTP4</accession>
<evidence type="ECO:0000313" key="1">
    <source>
        <dbReference type="EMBL" id="KAF3440967.1"/>
    </source>
</evidence>